<dbReference type="NCBIfam" id="NF010147">
    <property type="entry name" value="PRK13623.1"/>
    <property type="match status" value="1"/>
</dbReference>
<keyword evidence="3 4" id="KW-0411">Iron-sulfur</keyword>
<dbReference type="InterPro" id="IPR035903">
    <property type="entry name" value="HesB-like_dom_sf"/>
</dbReference>
<dbReference type="OrthoDB" id="9801228at2"/>
<comment type="similarity">
    <text evidence="4">Belongs to the HesB/IscA family.</text>
</comment>
<dbReference type="AlphaFoldDB" id="A0A2K8L1Q1"/>
<reference evidence="6 7" key="1">
    <citation type="journal article" date="2017" name="Environ. Microbiol.">
        <title>Genomic and physiological analyses of 'Reinekea forsetii' reveal a versatile opportunistic lifestyle during spring algae blooms.</title>
        <authorList>
            <person name="Avci B."/>
            <person name="Hahnke R.L."/>
            <person name="Chafee M."/>
            <person name="Fischer T."/>
            <person name="Gruber-Vodicka H."/>
            <person name="Tegetmeyer H.E."/>
            <person name="Harder J."/>
            <person name="Fuchs B.M."/>
            <person name="Amann R.I."/>
            <person name="Teeling H."/>
        </authorList>
    </citation>
    <scope>NUCLEOTIDE SEQUENCE [LARGE SCALE GENOMIC DNA]</scope>
    <source>
        <strain evidence="6 7">Hel1_31_D35</strain>
    </source>
</reference>
<name>A0A2K8L1Q1_9GAMM</name>
<sequence length="117" mass="12403">MTDVADAVAEALNITASAVSKVRELVVEEHNADLMLRVFVTGGGCAGFQYGFTFDESTDDDDTLIEKEGIRFVIDSLSVQYLGGSTVDYSEGLEGSRFVIQNPTASTTCGCGSSFAI</sequence>
<evidence type="ECO:0000256" key="3">
    <source>
        <dbReference type="ARBA" id="ARBA00023014"/>
    </source>
</evidence>
<dbReference type="GO" id="GO:0005506">
    <property type="term" value="F:iron ion binding"/>
    <property type="evidence" value="ECO:0007669"/>
    <property type="project" value="UniProtKB-UniRule"/>
</dbReference>
<gene>
    <name evidence="4 6" type="primary">erpA</name>
    <name evidence="6" type="ORF">REIFOR_03169</name>
</gene>
<comment type="cofactor">
    <cofactor evidence="4">
        <name>iron-sulfur cluster</name>
        <dbReference type="ChEBI" id="CHEBI:30408"/>
    </cofactor>
    <text evidence="4">Binds 1 iron-sulfur cluster per subunit.</text>
</comment>
<dbReference type="KEGG" id="rfo:REIFOR_03169"/>
<dbReference type="RefSeq" id="WP_100258475.1">
    <property type="nucleotide sequence ID" value="NZ_CP011797.1"/>
</dbReference>
<dbReference type="GO" id="GO:0051537">
    <property type="term" value="F:2 iron, 2 sulfur cluster binding"/>
    <property type="evidence" value="ECO:0007669"/>
    <property type="project" value="TreeGrafter"/>
</dbReference>
<dbReference type="Proteomes" id="UP000229757">
    <property type="component" value="Chromosome"/>
</dbReference>
<dbReference type="FunFam" id="2.60.300.12:FF:000002">
    <property type="entry name" value="Iron-sulfur cluster insertion protein ErpA"/>
    <property type="match status" value="1"/>
</dbReference>
<dbReference type="PANTHER" id="PTHR43011">
    <property type="entry name" value="IRON-SULFUR CLUSTER ASSEMBLY 2 HOMOLOG, MITOCHONDRIAL"/>
    <property type="match status" value="1"/>
</dbReference>
<dbReference type="HAMAP" id="MF_01380">
    <property type="entry name" value="Fe_S_insert_ErpA"/>
    <property type="match status" value="1"/>
</dbReference>
<accession>A0A2K8L1Q1</accession>
<evidence type="ECO:0000313" key="6">
    <source>
        <dbReference type="EMBL" id="ATX78276.1"/>
    </source>
</evidence>
<feature type="binding site" evidence="4">
    <location>
        <position position="111"/>
    </location>
    <ligand>
        <name>iron-sulfur cluster</name>
        <dbReference type="ChEBI" id="CHEBI:30408"/>
    </ligand>
</feature>
<proteinExistence type="inferred from homology"/>
<dbReference type="SUPFAM" id="SSF89360">
    <property type="entry name" value="HesB-like domain"/>
    <property type="match status" value="1"/>
</dbReference>
<keyword evidence="1 4" id="KW-0479">Metal-binding</keyword>
<dbReference type="GO" id="GO:0016226">
    <property type="term" value="P:iron-sulfur cluster assembly"/>
    <property type="evidence" value="ECO:0007669"/>
    <property type="project" value="UniProtKB-UniRule"/>
</dbReference>
<keyword evidence="2 4" id="KW-0408">Iron</keyword>
<dbReference type="NCBIfam" id="TIGR00049">
    <property type="entry name" value="iron-sulfur cluster assembly accessory protein"/>
    <property type="match status" value="1"/>
</dbReference>
<dbReference type="Gene3D" id="2.60.300.12">
    <property type="entry name" value="HesB-like domain"/>
    <property type="match status" value="1"/>
</dbReference>
<keyword evidence="7" id="KW-1185">Reference proteome</keyword>
<evidence type="ECO:0000256" key="4">
    <source>
        <dbReference type="HAMAP-Rule" id="MF_01380"/>
    </source>
</evidence>
<comment type="function">
    <text evidence="4">Required for insertion of 4Fe-4S clusters for at least IspG.</text>
</comment>
<organism evidence="6 7">
    <name type="scientific">Reinekea forsetii</name>
    <dbReference type="NCBI Taxonomy" id="1336806"/>
    <lineage>
        <taxon>Bacteria</taxon>
        <taxon>Pseudomonadati</taxon>
        <taxon>Pseudomonadota</taxon>
        <taxon>Gammaproteobacteria</taxon>
        <taxon>Oceanospirillales</taxon>
        <taxon>Saccharospirillaceae</taxon>
        <taxon>Reinekea</taxon>
    </lineage>
</organism>
<evidence type="ECO:0000259" key="5">
    <source>
        <dbReference type="Pfam" id="PF01521"/>
    </source>
</evidence>
<feature type="domain" description="Core" evidence="5">
    <location>
        <begin position="12"/>
        <end position="112"/>
    </location>
</feature>
<dbReference type="InterPro" id="IPR023063">
    <property type="entry name" value="ErpA_proteobact"/>
</dbReference>
<evidence type="ECO:0000256" key="1">
    <source>
        <dbReference type="ARBA" id="ARBA00022723"/>
    </source>
</evidence>
<dbReference type="GO" id="GO:0051539">
    <property type="term" value="F:4 iron, 4 sulfur cluster binding"/>
    <property type="evidence" value="ECO:0007669"/>
    <property type="project" value="TreeGrafter"/>
</dbReference>
<feature type="binding site" evidence="4">
    <location>
        <position position="45"/>
    </location>
    <ligand>
        <name>iron-sulfur cluster</name>
        <dbReference type="ChEBI" id="CHEBI:30408"/>
    </ligand>
</feature>
<dbReference type="PANTHER" id="PTHR43011:SF1">
    <property type="entry name" value="IRON-SULFUR CLUSTER ASSEMBLY 2 HOMOLOG, MITOCHONDRIAL"/>
    <property type="match status" value="1"/>
</dbReference>
<evidence type="ECO:0000313" key="7">
    <source>
        <dbReference type="Proteomes" id="UP000229757"/>
    </source>
</evidence>
<evidence type="ECO:0000256" key="2">
    <source>
        <dbReference type="ARBA" id="ARBA00023004"/>
    </source>
</evidence>
<dbReference type="InterPro" id="IPR016092">
    <property type="entry name" value="ATAP"/>
</dbReference>
<dbReference type="Pfam" id="PF01521">
    <property type="entry name" value="Fe-S_biosyn"/>
    <property type="match status" value="1"/>
</dbReference>
<feature type="binding site" evidence="4">
    <location>
        <position position="109"/>
    </location>
    <ligand>
        <name>iron-sulfur cluster</name>
        <dbReference type="ChEBI" id="CHEBI:30408"/>
    </ligand>
</feature>
<protein>
    <recommendedName>
        <fullName evidence="4">Iron-sulfur cluster insertion protein ErpA</fullName>
    </recommendedName>
</protein>
<dbReference type="EMBL" id="CP011797">
    <property type="protein sequence ID" value="ATX78276.1"/>
    <property type="molecule type" value="Genomic_DNA"/>
</dbReference>
<comment type="subunit">
    <text evidence="4">Homodimer.</text>
</comment>
<dbReference type="InterPro" id="IPR000361">
    <property type="entry name" value="ATAP_core_dom"/>
</dbReference>